<dbReference type="InterPro" id="IPR036890">
    <property type="entry name" value="HATPase_C_sf"/>
</dbReference>
<dbReference type="SUPFAM" id="SSF55874">
    <property type="entry name" value="ATPase domain of HSP90 chaperone/DNA topoisomerase II/histidine kinase"/>
    <property type="match status" value="1"/>
</dbReference>
<dbReference type="NCBIfam" id="NF047352">
    <property type="entry name" value="P_loop_sacsin"/>
    <property type="match status" value="1"/>
</dbReference>
<sequence length="1073" mass="124886">MSFQSYGQNETLISSIRNIIKDYPVESVFKEFLQNADDAGASRYHVIIDTRSHPTDSLFYNEMNAWQGPAILIFNNAKFRETDFESLMQIRVGGKQEDDTKIGKHGLGFNSCYHFTDVPSFISGDSFAFLDPQEKYLFQRGVKGSIPQNGIGEFSKKDQLLPFEGIEGIDFRSTFEGTLFRIPLRKEPSEISDDIFTTGRVLELFTSIKLMISSQFLFLRNIETIETSIIKEATIPLQITSLWKATITGLDEDIRDRRKYINNGVIKSFQIKIELTDNSGYKQEEHWIITNGAQQNPEDPQLKKYAGKYRLRVLGGIAAILKCSRNTQDNFKGRMYSFFSLPDATYLPVHLNGTWAQGSDRGKLLIEKDDLPDIDHRKLGWNRHILLDFLPKLYCKLLEEIIRLYKNNQIDLKDHPIIKYWPFPSGSHPKYIIDYGFKVLQLILQNDDIFRLINESLPDMNDRVDVLFKFIPRDAALGFQYLIRNNWGGIDMKSNPELKSLIRSLPIWPILKDPTQPDPNPALKSASCGYILPKNFRNYRTKRDSKIYLDASDDYARSSLQHLGVKQRDIYEYTFEDVEFPSEYDYHYVYFLNSVLGDSRIVNGLKDKPCFPTYTNKLEKIDQLYDLNNNIFKFIFSEKMEMFLHNDLLKFSGQLSSIGFKNQINQETFINCAKHVEMLEKENPPSDIRYRGFSLIDYLYKNINTLKFDEEMKRLHFIPISKDPGKPYSMSYVRKQTLDCFDDIILSKYKEVAWSQKSLIAEDVVPPSHVLQKYPLLAKPEVTVVVEHLRFLYENIRIHDEWKRNWAAVFKNNVFEVYKWLEYECKTNKADLSDEIKSGDRLFLNIHNKDADPFDDKNWVSANDLILNSEKDEDKYVSVSLQKYPTMLKSAGAKEVKRPSTKIHVRVHNQSSTTSNAMFKFLFDREFSLNDVTFVVREEEIKASRYMLAASSEFFRQKFSSIDPGPIRITIEGVEPNAMQILLQYLYGQDIDVTIKNLNIDDNDDTARYALYKNLLKLANDYELVHLKELMELRLTRWITRSNVESIKQFAEISGANQLKEFCDHFIIVNSDL</sequence>
<proteinExistence type="predicted"/>
<dbReference type="InterPro" id="IPR058210">
    <property type="entry name" value="SACS/Nov_dom"/>
</dbReference>
<dbReference type="InterPro" id="IPR011333">
    <property type="entry name" value="SKP1/BTB/POZ_sf"/>
</dbReference>
<gene>
    <name evidence="3" type="ORF">RCL2_000080400</name>
    <name evidence="2" type="ORF">RclHR1_00900024</name>
</gene>
<keyword evidence="4" id="KW-1185">Reference proteome</keyword>
<dbReference type="AlphaFoldDB" id="A0A2Z6S2M2"/>
<dbReference type="Gene3D" id="3.30.710.10">
    <property type="entry name" value="Potassium Channel Kv1.1, Chain A"/>
    <property type="match status" value="1"/>
</dbReference>
<reference evidence="2 4" key="1">
    <citation type="submission" date="2017-11" db="EMBL/GenBank/DDBJ databases">
        <title>The genome of Rhizophagus clarus HR1 reveals common genetic basis of auxotrophy among arbuscular mycorrhizal fungi.</title>
        <authorList>
            <person name="Kobayashi Y."/>
        </authorList>
    </citation>
    <scope>NUCLEOTIDE SEQUENCE [LARGE SCALE GENOMIC DNA]</scope>
    <source>
        <strain evidence="2 4">HR1</strain>
    </source>
</reference>
<dbReference type="PANTHER" id="PTHR15600:SF42">
    <property type="entry name" value="SACSIN"/>
    <property type="match status" value="1"/>
</dbReference>
<evidence type="ECO:0000313" key="2">
    <source>
        <dbReference type="EMBL" id="GBC09638.1"/>
    </source>
</evidence>
<dbReference type="OrthoDB" id="1262810at2759"/>
<dbReference type="SMART" id="SM00225">
    <property type="entry name" value="BTB"/>
    <property type="match status" value="1"/>
</dbReference>
<dbReference type="InterPro" id="IPR000210">
    <property type="entry name" value="BTB/POZ_dom"/>
</dbReference>
<dbReference type="PROSITE" id="PS50097">
    <property type="entry name" value="BTB"/>
    <property type="match status" value="1"/>
</dbReference>
<dbReference type="STRING" id="94130.A0A2Z6S2M2"/>
<organism evidence="2 4">
    <name type="scientific">Rhizophagus clarus</name>
    <dbReference type="NCBI Taxonomy" id="94130"/>
    <lineage>
        <taxon>Eukaryota</taxon>
        <taxon>Fungi</taxon>
        <taxon>Fungi incertae sedis</taxon>
        <taxon>Mucoromycota</taxon>
        <taxon>Glomeromycotina</taxon>
        <taxon>Glomeromycetes</taxon>
        <taxon>Glomerales</taxon>
        <taxon>Glomeraceae</taxon>
        <taxon>Rhizophagus</taxon>
    </lineage>
</organism>
<dbReference type="SUPFAM" id="SSF54695">
    <property type="entry name" value="POZ domain"/>
    <property type="match status" value="1"/>
</dbReference>
<dbReference type="Proteomes" id="UP000247702">
    <property type="component" value="Unassembled WGS sequence"/>
</dbReference>
<dbReference type="Proteomes" id="UP000615446">
    <property type="component" value="Unassembled WGS sequence"/>
</dbReference>
<dbReference type="GO" id="GO:0030544">
    <property type="term" value="F:Hsp70 protein binding"/>
    <property type="evidence" value="ECO:0007669"/>
    <property type="project" value="TreeGrafter"/>
</dbReference>
<dbReference type="EMBL" id="BEXD01004315">
    <property type="protein sequence ID" value="GBC09638.1"/>
    <property type="molecule type" value="Genomic_DNA"/>
</dbReference>
<evidence type="ECO:0000313" key="4">
    <source>
        <dbReference type="Proteomes" id="UP000247702"/>
    </source>
</evidence>
<dbReference type="Pfam" id="PF00651">
    <property type="entry name" value="BTB"/>
    <property type="match status" value="1"/>
</dbReference>
<name>A0A2Z6S2M2_9GLOM</name>
<feature type="domain" description="BTB" evidence="1">
    <location>
        <begin position="930"/>
        <end position="995"/>
    </location>
</feature>
<dbReference type="InterPro" id="IPR052972">
    <property type="entry name" value="Sacsin_chaperone_reg"/>
</dbReference>
<protein>
    <submittedName>
        <fullName evidence="3">Sacsin-like</fullName>
    </submittedName>
</protein>
<accession>A0A2Z6S2M2</accession>
<dbReference type="EMBL" id="BLAL01000005">
    <property type="protein sequence ID" value="GES73262.1"/>
    <property type="molecule type" value="Genomic_DNA"/>
</dbReference>
<comment type="caution">
    <text evidence="2">The sequence shown here is derived from an EMBL/GenBank/DDBJ whole genome shotgun (WGS) entry which is preliminary data.</text>
</comment>
<evidence type="ECO:0000313" key="3">
    <source>
        <dbReference type="EMBL" id="GES73262.1"/>
    </source>
</evidence>
<evidence type="ECO:0000259" key="1">
    <source>
        <dbReference type="PROSITE" id="PS50097"/>
    </source>
</evidence>
<dbReference type="PANTHER" id="PTHR15600">
    <property type="entry name" value="SACSIN"/>
    <property type="match status" value="1"/>
</dbReference>
<dbReference type="Pfam" id="PF25794">
    <property type="entry name" value="SACS"/>
    <property type="match status" value="1"/>
</dbReference>
<dbReference type="CDD" id="cd18186">
    <property type="entry name" value="BTB_POZ_ZBTB_KLHL-like"/>
    <property type="match status" value="1"/>
</dbReference>
<reference evidence="3" key="2">
    <citation type="submission" date="2019-10" db="EMBL/GenBank/DDBJ databases">
        <title>Conservation and host-specific expression of non-tandemly repeated heterogenous ribosome RNA gene in arbuscular mycorrhizal fungi.</title>
        <authorList>
            <person name="Maeda T."/>
            <person name="Kobayashi Y."/>
            <person name="Nakagawa T."/>
            <person name="Ezawa T."/>
            <person name="Yamaguchi K."/>
            <person name="Bino T."/>
            <person name="Nishimoto Y."/>
            <person name="Shigenobu S."/>
            <person name="Kawaguchi M."/>
        </authorList>
    </citation>
    <scope>NUCLEOTIDE SEQUENCE</scope>
    <source>
        <strain evidence="3">HR1</strain>
    </source>
</reference>